<feature type="binding site" evidence="2">
    <location>
        <position position="359"/>
    </location>
    <ligand>
        <name>Zn(2+)</name>
        <dbReference type="ChEBI" id="CHEBI:29105"/>
        <note>catalytic</note>
    </ligand>
</feature>
<dbReference type="CDD" id="cd04269">
    <property type="entry name" value="ZnMc_adamalysin_II_like"/>
    <property type="match status" value="1"/>
</dbReference>
<dbReference type="SUPFAM" id="SSF55486">
    <property type="entry name" value="Metalloproteases ('zincins'), catalytic domain"/>
    <property type="match status" value="1"/>
</dbReference>
<dbReference type="InterPro" id="IPR024079">
    <property type="entry name" value="MetalloPept_cat_dom_sf"/>
</dbReference>
<dbReference type="Proteomes" id="UP000593567">
    <property type="component" value="Unassembled WGS sequence"/>
</dbReference>
<dbReference type="InterPro" id="IPR001590">
    <property type="entry name" value="Peptidase_M12B"/>
</dbReference>
<evidence type="ECO:0000313" key="6">
    <source>
        <dbReference type="Proteomes" id="UP000593567"/>
    </source>
</evidence>
<feature type="domain" description="Peptidase M12B" evidence="4">
    <location>
        <begin position="223"/>
        <end position="399"/>
    </location>
</feature>
<dbReference type="PROSITE" id="PS50215">
    <property type="entry name" value="ADAM_MEPRO"/>
    <property type="match status" value="1"/>
</dbReference>
<keyword evidence="6" id="KW-1185">Reference proteome</keyword>
<evidence type="ECO:0000259" key="4">
    <source>
        <dbReference type="PROSITE" id="PS50215"/>
    </source>
</evidence>
<sequence length="399" mass="44506">MCNFILFRTFFLIFTCLVCCGLAATTIHREGPNLLSSQQSNLSQSRVSISVKVVKNGQHIKLKTSQDLKLLEDILKVTHSDITIYVHQPSWNHSVVWNLKSSPLLISKDLKVVYFNSSATQRNHINSRKLTCFYSGFEGVGHLLSQVELCNGVFDADLYYLNNLYKIMTSEGEKGEINFVMLQKHIPQILGKCGNKVDLGLHRVPRSVKKEAHAPALNNFSTRYIEMYLVADHKLFLRSGSNRNQTVSRLLKIVNYASSLFQKLNIYLALVGIEVWENGDKIDVTGNINQVLRDFEYYRRTVISANTPNDNAQLIVAESFDENLIGQASSSICSHAGGAGVSADHYVDNWVMAATTLAHELGHNLGLDHDDELPNSAECTCPQVDGVNHCIMHSGSSSM</sequence>
<protein>
    <submittedName>
        <fullName evidence="5">ADAM8</fullName>
    </submittedName>
</protein>
<dbReference type="InterPro" id="IPR034027">
    <property type="entry name" value="Reprolysin_adamalysin"/>
</dbReference>
<keyword evidence="1" id="KW-1015">Disulfide bond</keyword>
<feature type="active site" evidence="2">
    <location>
        <position position="360"/>
    </location>
</feature>
<dbReference type="Pfam" id="PF01421">
    <property type="entry name" value="Reprolysin"/>
    <property type="match status" value="1"/>
</dbReference>
<dbReference type="Gene3D" id="3.40.390.10">
    <property type="entry name" value="Collagenase (Catalytic Domain)"/>
    <property type="match status" value="1"/>
</dbReference>
<evidence type="ECO:0000313" key="5">
    <source>
        <dbReference type="EMBL" id="KAF6019983.1"/>
    </source>
</evidence>
<name>A0A7J7J1K5_BUGNE</name>
<keyword evidence="3" id="KW-0732">Signal</keyword>
<reference evidence="5" key="1">
    <citation type="submission" date="2020-06" db="EMBL/GenBank/DDBJ databases">
        <title>Draft genome of Bugula neritina, a colonial animal packing powerful symbionts and potential medicines.</title>
        <authorList>
            <person name="Rayko M."/>
        </authorList>
    </citation>
    <scope>NUCLEOTIDE SEQUENCE [LARGE SCALE GENOMIC DNA]</scope>
    <source>
        <strain evidence="5">Kwan_BN1</strain>
    </source>
</reference>
<evidence type="ECO:0000256" key="3">
    <source>
        <dbReference type="SAM" id="SignalP"/>
    </source>
</evidence>
<organism evidence="5 6">
    <name type="scientific">Bugula neritina</name>
    <name type="common">Brown bryozoan</name>
    <name type="synonym">Sertularia neritina</name>
    <dbReference type="NCBI Taxonomy" id="10212"/>
    <lineage>
        <taxon>Eukaryota</taxon>
        <taxon>Metazoa</taxon>
        <taxon>Spiralia</taxon>
        <taxon>Lophotrochozoa</taxon>
        <taxon>Bryozoa</taxon>
        <taxon>Gymnolaemata</taxon>
        <taxon>Cheilostomatida</taxon>
        <taxon>Flustrina</taxon>
        <taxon>Buguloidea</taxon>
        <taxon>Bugulidae</taxon>
        <taxon>Bugula</taxon>
    </lineage>
</organism>
<dbReference type="PANTHER" id="PTHR11905">
    <property type="entry name" value="ADAM A DISINTEGRIN AND METALLOPROTEASE DOMAIN"/>
    <property type="match status" value="1"/>
</dbReference>
<accession>A0A7J7J1K5</accession>
<dbReference type="GO" id="GO:0046872">
    <property type="term" value="F:metal ion binding"/>
    <property type="evidence" value="ECO:0007669"/>
    <property type="project" value="UniProtKB-KW"/>
</dbReference>
<dbReference type="EMBL" id="VXIV02003202">
    <property type="protein sequence ID" value="KAF6019983.1"/>
    <property type="molecule type" value="Genomic_DNA"/>
</dbReference>
<dbReference type="OrthoDB" id="6100903at2759"/>
<dbReference type="GO" id="GO:0004222">
    <property type="term" value="F:metalloendopeptidase activity"/>
    <property type="evidence" value="ECO:0007669"/>
    <property type="project" value="InterPro"/>
</dbReference>
<comment type="caution">
    <text evidence="2">Lacks conserved residue(s) required for the propagation of feature annotation.</text>
</comment>
<feature type="binding site" evidence="2">
    <location>
        <position position="363"/>
    </location>
    <ligand>
        <name>Zn(2+)</name>
        <dbReference type="ChEBI" id="CHEBI:29105"/>
        <note>catalytic</note>
    </ligand>
</feature>
<feature type="signal peptide" evidence="3">
    <location>
        <begin position="1"/>
        <end position="23"/>
    </location>
</feature>
<comment type="caution">
    <text evidence="5">The sequence shown here is derived from an EMBL/GenBank/DDBJ whole genome shotgun (WGS) entry which is preliminary data.</text>
</comment>
<evidence type="ECO:0000256" key="2">
    <source>
        <dbReference type="PROSITE-ProRule" id="PRU00276"/>
    </source>
</evidence>
<gene>
    <name evidence="5" type="ORF">EB796_021725</name>
</gene>
<evidence type="ECO:0000256" key="1">
    <source>
        <dbReference type="ARBA" id="ARBA00023157"/>
    </source>
</evidence>
<dbReference type="FunFam" id="3.40.390.10:FF:000002">
    <property type="entry name" value="Disintegrin and metalloproteinase domain-containing protein 22"/>
    <property type="match status" value="1"/>
</dbReference>
<keyword evidence="2" id="KW-0862">Zinc</keyword>
<dbReference type="GO" id="GO:0006509">
    <property type="term" value="P:membrane protein ectodomain proteolysis"/>
    <property type="evidence" value="ECO:0007669"/>
    <property type="project" value="TreeGrafter"/>
</dbReference>
<dbReference type="AlphaFoldDB" id="A0A7J7J1K5"/>
<proteinExistence type="predicted"/>
<dbReference type="PANTHER" id="PTHR11905:SF159">
    <property type="entry name" value="ADAM METALLOPROTEASE"/>
    <property type="match status" value="1"/>
</dbReference>
<keyword evidence="2" id="KW-0479">Metal-binding</keyword>
<feature type="chain" id="PRO_5029792087" evidence="3">
    <location>
        <begin position="24"/>
        <end position="399"/>
    </location>
</feature>
<feature type="binding site" evidence="2">
    <location>
        <position position="369"/>
    </location>
    <ligand>
        <name>Zn(2+)</name>
        <dbReference type="ChEBI" id="CHEBI:29105"/>
        <note>catalytic</note>
    </ligand>
</feature>